<dbReference type="GO" id="GO:0004672">
    <property type="term" value="F:protein kinase activity"/>
    <property type="evidence" value="ECO:0007669"/>
    <property type="project" value="InterPro"/>
</dbReference>
<dbReference type="Gene3D" id="1.10.510.10">
    <property type="entry name" value="Transferase(Phosphotransferase) domain 1"/>
    <property type="match status" value="1"/>
</dbReference>
<dbReference type="InterPro" id="IPR051177">
    <property type="entry name" value="CIK-Related_Protein"/>
</dbReference>
<dbReference type="PANTHER" id="PTHR12984">
    <property type="entry name" value="SCY1-RELATED S/T PROTEIN KINASE-LIKE"/>
    <property type="match status" value="1"/>
</dbReference>
<name>A0A0V1FJJ2_TRIPS</name>
<dbReference type="FunFam" id="3.30.200.20:FF:000179">
    <property type="entry name" value="SCY1 like pseudokinase 2"/>
    <property type="match status" value="1"/>
</dbReference>
<dbReference type="PANTHER" id="PTHR12984:SF6">
    <property type="entry name" value="SCY1-LIKE PROTEIN 2"/>
    <property type="match status" value="1"/>
</dbReference>
<accession>A0A0V1FJJ2</accession>
<sequence length="793" mass="89818">LLLKILKLLFFSFMDYFNKLKSTVYSVKATVDSVLPGNALTRDFEWLQHVASAGPGLLWKVYKGYKKSSKKEVSLWLFEKKLLDKFTTHSERNQVIDSIRRGVCQLTRLKHPYILTVEHPLEESRDSLAFCTEPIFASLANTLGRIDNMPPTIPAELDSFSFENVEIKHGLLTLLHALSFVHTDAHILHNNICPESIMITKRGCWKLAGFEFCSSCKSSSDQQVQFDELRYDDCLPVFAQPSLNYLAPEIILGGRIDTSADIYSFGVLIFAIFNKGRPIFDYENNINRFEAKIRELKAMPLPLTNNIPDVLKEDFKLCFVLTPDLRPDASQLSRIEFLDSSDVKCLERLENMCQLNVGEKIEFLNELDNFLGKCSKRVCYWKILPWLIDELKIPVTASAALLRIICIAKKLTQNEYQLRILPPVLEMMKSDDVKVRALLLGEMQFLLENTPQSEIKSSMLPFLFSSLDVQVPALLELALKSIPTVIHLIDSKTMKNPLLPTLLRLATDVQVLSVKVNALLCIGSIVNSLERWMIMEILIPTLARINSHEPGVLMVLLGIFQVIFNNKQFNLSKEIMAKYCLPSLLMASVENGLNLVQFESFMKLIKEMLSKIEKDQRLRLEVDTQSLQETVWYVNSKSKNENLIINIECNSTKSKGSRLSLEEKKRLAYEQEQELRLRSQAPIMPIIASKEKQASPTNAFDELSFSLASSLELGGNAKQNPSPAFRPCWQNLAQQSANSTEPFSEASQGDRCLSTLQSQPIIPLIPPPPSSRTASSVSQIVKKSNTNLDDPFR</sequence>
<dbReference type="SMART" id="SM00220">
    <property type="entry name" value="S_TKc"/>
    <property type="match status" value="1"/>
</dbReference>
<dbReference type="GO" id="GO:0005524">
    <property type="term" value="F:ATP binding"/>
    <property type="evidence" value="ECO:0007669"/>
    <property type="project" value="InterPro"/>
</dbReference>
<evidence type="ECO:0000313" key="4">
    <source>
        <dbReference type="EMBL" id="KRY86214.1"/>
    </source>
</evidence>
<feature type="region of interest" description="Disordered" evidence="2">
    <location>
        <begin position="758"/>
        <end position="793"/>
    </location>
</feature>
<dbReference type="CDD" id="cd14011">
    <property type="entry name" value="PK_SCY1_like"/>
    <property type="match status" value="1"/>
</dbReference>
<comment type="caution">
    <text evidence="4">The sequence shown here is derived from an EMBL/GenBank/DDBJ whole genome shotgun (WGS) entry which is preliminary data.</text>
</comment>
<evidence type="ECO:0000256" key="2">
    <source>
        <dbReference type="SAM" id="MobiDB-lite"/>
    </source>
</evidence>
<dbReference type="PROSITE" id="PS50011">
    <property type="entry name" value="PROTEIN_KINASE_DOM"/>
    <property type="match status" value="1"/>
</dbReference>
<dbReference type="SUPFAM" id="SSF48371">
    <property type="entry name" value="ARM repeat"/>
    <property type="match status" value="1"/>
</dbReference>
<dbReference type="AlphaFoldDB" id="A0A0V1FJJ2"/>
<dbReference type="Proteomes" id="UP000054995">
    <property type="component" value="Unassembled WGS sequence"/>
</dbReference>
<feature type="non-terminal residue" evidence="4">
    <location>
        <position position="1"/>
    </location>
</feature>
<evidence type="ECO:0000259" key="3">
    <source>
        <dbReference type="PROSITE" id="PS50011"/>
    </source>
</evidence>
<dbReference type="InterPro" id="IPR011989">
    <property type="entry name" value="ARM-like"/>
</dbReference>
<feature type="domain" description="Protein kinase" evidence="3">
    <location>
        <begin position="47"/>
        <end position="338"/>
    </location>
</feature>
<organism evidence="4 5">
    <name type="scientific">Trichinella pseudospiralis</name>
    <name type="common">Parasitic roundworm</name>
    <dbReference type="NCBI Taxonomy" id="6337"/>
    <lineage>
        <taxon>Eukaryota</taxon>
        <taxon>Metazoa</taxon>
        <taxon>Ecdysozoa</taxon>
        <taxon>Nematoda</taxon>
        <taxon>Enoplea</taxon>
        <taxon>Dorylaimia</taxon>
        <taxon>Trichinellida</taxon>
        <taxon>Trichinellidae</taxon>
        <taxon>Trichinella</taxon>
    </lineage>
</organism>
<evidence type="ECO:0000313" key="5">
    <source>
        <dbReference type="Proteomes" id="UP000054995"/>
    </source>
</evidence>
<keyword evidence="5" id="KW-1185">Reference proteome</keyword>
<dbReference type="Gene3D" id="3.30.200.20">
    <property type="entry name" value="Phosphorylase Kinase, domain 1"/>
    <property type="match status" value="1"/>
</dbReference>
<reference evidence="4 5" key="1">
    <citation type="submission" date="2015-01" db="EMBL/GenBank/DDBJ databases">
        <title>Evolution of Trichinella species and genotypes.</title>
        <authorList>
            <person name="Korhonen P.K."/>
            <person name="Edoardo P."/>
            <person name="Giuseppe L.R."/>
            <person name="Gasser R.B."/>
        </authorList>
    </citation>
    <scope>NUCLEOTIDE SEQUENCE [LARGE SCALE GENOMIC DNA]</scope>
    <source>
        <strain evidence="4">ISS470</strain>
    </source>
</reference>
<dbReference type="Gene3D" id="1.25.10.10">
    <property type="entry name" value="Leucine-rich Repeat Variant"/>
    <property type="match status" value="1"/>
</dbReference>
<dbReference type="EMBL" id="JYDT01000075">
    <property type="protein sequence ID" value="KRY86214.1"/>
    <property type="molecule type" value="Genomic_DNA"/>
</dbReference>
<proteinExistence type="inferred from homology"/>
<dbReference type="OrthoDB" id="79687at2759"/>
<protein>
    <submittedName>
        <fullName evidence="4">SCY1-like protein 2</fullName>
    </submittedName>
</protein>
<dbReference type="InterPro" id="IPR000719">
    <property type="entry name" value="Prot_kinase_dom"/>
</dbReference>
<dbReference type="Pfam" id="PF00069">
    <property type="entry name" value="Pkinase"/>
    <property type="match status" value="1"/>
</dbReference>
<dbReference type="InterPro" id="IPR016024">
    <property type="entry name" value="ARM-type_fold"/>
</dbReference>
<comment type="similarity">
    <text evidence="1">Belongs to the protein kinase superfamily.</text>
</comment>
<dbReference type="SUPFAM" id="SSF56112">
    <property type="entry name" value="Protein kinase-like (PK-like)"/>
    <property type="match status" value="1"/>
</dbReference>
<gene>
    <name evidence="4" type="primary">Scyl2</name>
    <name evidence="4" type="ORF">T4D_12301</name>
</gene>
<feature type="compositionally biased region" description="Polar residues" evidence="2">
    <location>
        <begin position="772"/>
        <end position="793"/>
    </location>
</feature>
<dbReference type="InterPro" id="IPR011009">
    <property type="entry name" value="Kinase-like_dom_sf"/>
</dbReference>
<evidence type="ECO:0000256" key="1">
    <source>
        <dbReference type="ARBA" id="ARBA00038349"/>
    </source>
</evidence>
<feature type="non-terminal residue" evidence="4">
    <location>
        <position position="793"/>
    </location>
</feature>